<keyword evidence="4" id="KW-1185">Reference proteome</keyword>
<dbReference type="RefSeq" id="WP_036623659.1">
    <property type="nucleotide sequence ID" value="NZ_BGML01000031.1"/>
</dbReference>
<dbReference type="GeneID" id="77007683"/>
<dbReference type="Proteomes" id="UP000442469">
    <property type="component" value="Unassembled WGS sequence"/>
</dbReference>
<sequence length="161" mass="18559">MKKRNMIRIAIAAFWLIGTWGILARYRGDVRDILWINLTGFCAVLLFLSFLFTYILRRMRPKKEGFHKIEYLFPAFIALMSLYPLLMLGSLTADFIQGPVIKEAVIADKWDPRRGSDQAKTTDGEIFDFASKEVNLEIGRKYRLKVLDRAGIIISAEELPK</sequence>
<dbReference type="EMBL" id="WNZZ01000017">
    <property type="protein sequence ID" value="MUG24712.1"/>
    <property type="molecule type" value="Genomic_DNA"/>
</dbReference>
<organism evidence="2 4">
    <name type="scientific">Paenibacillus macerans</name>
    <name type="common">Bacillus macerans</name>
    <dbReference type="NCBI Taxonomy" id="44252"/>
    <lineage>
        <taxon>Bacteria</taxon>
        <taxon>Bacillati</taxon>
        <taxon>Bacillota</taxon>
        <taxon>Bacilli</taxon>
        <taxon>Bacillales</taxon>
        <taxon>Paenibacillaceae</taxon>
        <taxon>Paenibacillus</taxon>
    </lineage>
</organism>
<dbReference type="Proteomes" id="UP000029278">
    <property type="component" value="Unassembled WGS sequence"/>
</dbReference>
<keyword evidence="1" id="KW-0812">Transmembrane</keyword>
<protein>
    <submittedName>
        <fullName evidence="2">Uncharacterized protein</fullName>
    </submittedName>
</protein>
<gene>
    <name evidence="2" type="ORF">DJ90_1793</name>
    <name evidence="3" type="ORF">GNQ08_20290</name>
</gene>
<evidence type="ECO:0000256" key="1">
    <source>
        <dbReference type="SAM" id="Phobius"/>
    </source>
</evidence>
<reference evidence="2 4" key="1">
    <citation type="submission" date="2014-04" db="EMBL/GenBank/DDBJ databases">
        <authorList>
            <person name="Bishop-Lilly K.A."/>
            <person name="Broomall S.M."/>
            <person name="Chain P.S."/>
            <person name="Chertkov O."/>
            <person name="Coyne S.R."/>
            <person name="Daligault H.E."/>
            <person name="Davenport K.W."/>
            <person name="Erkkila T."/>
            <person name="Frey K.G."/>
            <person name="Gibbons H.S."/>
            <person name="Gu W."/>
            <person name="Jaissle J."/>
            <person name="Johnson S.L."/>
            <person name="Koroleva G.I."/>
            <person name="Ladner J.T."/>
            <person name="Lo C.-C."/>
            <person name="Minogue T.D."/>
            <person name="Munk C."/>
            <person name="Palacios G.F."/>
            <person name="Redden C.L."/>
            <person name="Rosenzweig C.N."/>
            <person name="Scholz M.B."/>
            <person name="Teshima H."/>
            <person name="Xu Y."/>
        </authorList>
    </citation>
    <scope>NUCLEOTIDE SEQUENCE [LARGE SCALE GENOMIC DNA]</scope>
    <source>
        <strain evidence="2 4">8244</strain>
    </source>
</reference>
<evidence type="ECO:0000313" key="3">
    <source>
        <dbReference type="EMBL" id="MUG24712.1"/>
    </source>
</evidence>
<comment type="caution">
    <text evidence="2">The sequence shown here is derived from an EMBL/GenBank/DDBJ whole genome shotgun (WGS) entry which is preliminary data.</text>
</comment>
<proteinExistence type="predicted"/>
<name>A0A090ZCQ9_PAEMA</name>
<evidence type="ECO:0000313" key="5">
    <source>
        <dbReference type="Proteomes" id="UP000442469"/>
    </source>
</evidence>
<evidence type="ECO:0000313" key="4">
    <source>
        <dbReference type="Proteomes" id="UP000029278"/>
    </source>
</evidence>
<dbReference type="HOGENOM" id="CLU_1642055_0_0_9"/>
<keyword evidence="1" id="KW-1133">Transmembrane helix</keyword>
<evidence type="ECO:0000313" key="2">
    <source>
        <dbReference type="EMBL" id="KFN08198.1"/>
    </source>
</evidence>
<dbReference type="AlphaFoldDB" id="A0A090ZCQ9"/>
<dbReference type="PATRIC" id="fig|44252.3.peg.3400"/>
<keyword evidence="1" id="KW-0472">Membrane</keyword>
<feature type="transmembrane region" description="Helical" evidence="1">
    <location>
        <begin position="34"/>
        <end position="57"/>
    </location>
</feature>
<feature type="transmembrane region" description="Helical" evidence="1">
    <location>
        <begin position="69"/>
        <end position="91"/>
    </location>
</feature>
<dbReference type="EMBL" id="JMQA01000029">
    <property type="protein sequence ID" value="KFN08198.1"/>
    <property type="molecule type" value="Genomic_DNA"/>
</dbReference>
<dbReference type="OrthoDB" id="2627183at2"/>
<accession>A0A090ZCQ9</accession>
<reference evidence="3 5" key="2">
    <citation type="submission" date="2019-11" db="EMBL/GenBank/DDBJ databases">
        <title>Draft genome sequences of five Paenibacillus species of dairy origin.</title>
        <authorList>
            <person name="Olajide A.M."/>
            <person name="Chen S."/>
            <person name="Lapointe G."/>
        </authorList>
    </citation>
    <scope>NUCLEOTIDE SEQUENCE [LARGE SCALE GENOMIC DNA]</scope>
    <source>
        <strain evidence="3 5">3CT49</strain>
    </source>
</reference>